<dbReference type="STRING" id="40296.A0A0A2KT42"/>
<accession>A0A0A2KT42</accession>
<dbReference type="AlphaFoldDB" id="A0A0A2KT42"/>
<gene>
    <name evidence="1" type="ORF">PITC_009660</name>
</gene>
<organism evidence="1 2">
    <name type="scientific">Penicillium italicum</name>
    <name type="common">Blue mold</name>
    <dbReference type="NCBI Taxonomy" id="40296"/>
    <lineage>
        <taxon>Eukaryota</taxon>
        <taxon>Fungi</taxon>
        <taxon>Dikarya</taxon>
        <taxon>Ascomycota</taxon>
        <taxon>Pezizomycotina</taxon>
        <taxon>Eurotiomycetes</taxon>
        <taxon>Eurotiomycetidae</taxon>
        <taxon>Eurotiales</taxon>
        <taxon>Aspergillaceae</taxon>
        <taxon>Penicillium</taxon>
    </lineage>
</organism>
<dbReference type="HOGENOM" id="CLU_3260734_0_0_1"/>
<dbReference type="EMBL" id="JQGA01001283">
    <property type="protein sequence ID" value="KGO67515.1"/>
    <property type="molecule type" value="Genomic_DNA"/>
</dbReference>
<reference evidence="1 2" key="1">
    <citation type="journal article" date="2015" name="Mol. Plant Microbe Interact.">
        <title>Genome, transcriptome, and functional analyses of Penicillium expansum provide new insights into secondary metabolism and pathogenicity.</title>
        <authorList>
            <person name="Ballester A.R."/>
            <person name="Marcet-Houben M."/>
            <person name="Levin E."/>
            <person name="Sela N."/>
            <person name="Selma-Lazaro C."/>
            <person name="Carmona L."/>
            <person name="Wisniewski M."/>
            <person name="Droby S."/>
            <person name="Gonzalez-Candelas L."/>
            <person name="Gabaldon T."/>
        </authorList>
    </citation>
    <scope>NUCLEOTIDE SEQUENCE [LARGE SCALE GENOMIC DNA]</scope>
    <source>
        <strain evidence="1 2">PHI-1</strain>
    </source>
</reference>
<proteinExistence type="predicted"/>
<protein>
    <submittedName>
        <fullName evidence="1">Uncharacterized protein</fullName>
    </submittedName>
</protein>
<keyword evidence="2" id="KW-1185">Reference proteome</keyword>
<name>A0A0A2KT42_PENIT</name>
<sequence>MAEVEIAPAVQARHVVYCGGEDPRGTNHNPNSFENIALMESR</sequence>
<evidence type="ECO:0000313" key="1">
    <source>
        <dbReference type="EMBL" id="KGO67515.1"/>
    </source>
</evidence>
<dbReference type="Proteomes" id="UP000030104">
    <property type="component" value="Unassembled WGS sequence"/>
</dbReference>
<evidence type="ECO:0000313" key="2">
    <source>
        <dbReference type="Proteomes" id="UP000030104"/>
    </source>
</evidence>
<comment type="caution">
    <text evidence="1">The sequence shown here is derived from an EMBL/GenBank/DDBJ whole genome shotgun (WGS) entry which is preliminary data.</text>
</comment>